<organism evidence="9 10">
    <name type="scientific">Aquirhabdus parva</name>
    <dbReference type="NCBI Taxonomy" id="2283318"/>
    <lineage>
        <taxon>Bacteria</taxon>
        <taxon>Pseudomonadati</taxon>
        <taxon>Pseudomonadota</taxon>
        <taxon>Gammaproteobacteria</taxon>
        <taxon>Moraxellales</taxon>
        <taxon>Moraxellaceae</taxon>
        <taxon>Aquirhabdus</taxon>
    </lineage>
</organism>
<proteinExistence type="inferred from homology"/>
<evidence type="ECO:0000256" key="4">
    <source>
        <dbReference type="ARBA" id="ARBA00022692"/>
    </source>
</evidence>
<dbReference type="EMBL" id="CP031222">
    <property type="protein sequence ID" value="AXI03646.1"/>
    <property type="molecule type" value="Genomic_DNA"/>
</dbReference>
<dbReference type="Pfam" id="PF00528">
    <property type="entry name" value="BPD_transp_1"/>
    <property type="match status" value="1"/>
</dbReference>
<keyword evidence="10" id="KW-1185">Reference proteome</keyword>
<evidence type="ECO:0000256" key="7">
    <source>
        <dbReference type="RuleBase" id="RU363032"/>
    </source>
</evidence>
<dbReference type="GO" id="GO:0005886">
    <property type="term" value="C:plasma membrane"/>
    <property type="evidence" value="ECO:0007669"/>
    <property type="project" value="UniProtKB-SubCell"/>
</dbReference>
<keyword evidence="5 7" id="KW-1133">Transmembrane helix</keyword>
<dbReference type="AlphaFoldDB" id="A0A345P8N7"/>
<gene>
    <name evidence="9" type="ORF">HYN46_12890</name>
</gene>
<comment type="subcellular location">
    <subcellularLocation>
        <location evidence="1 7">Cell membrane</location>
        <topology evidence="1 7">Multi-pass membrane protein</topology>
    </subcellularLocation>
</comment>
<dbReference type="OrthoDB" id="5298727at2"/>
<dbReference type="Gene3D" id="1.10.3720.10">
    <property type="entry name" value="MetI-like"/>
    <property type="match status" value="1"/>
</dbReference>
<dbReference type="InterPro" id="IPR000515">
    <property type="entry name" value="MetI-like"/>
</dbReference>
<evidence type="ECO:0000256" key="2">
    <source>
        <dbReference type="ARBA" id="ARBA00022448"/>
    </source>
</evidence>
<sequence length="272" mass="30269">MSQNNEPSVLKRWIMRWDFKGLLVPVLLLLLWQYMSGRDASHAYAFVPLQQVWSSLKALLASGELWVNLLGSLHRTTVGLLLGIVLGLLVGALMAISKIANTLIGPLYHSIRQVPILGLTPLIGLWMGNGEPAKMFIITLAAFFPVVLNTYEGLRQVDVQHAELAQVYQFNRRQYFWRMRLPAAIPSILTGFLHAVTFAWITAIGSELLFNAGAGLGNLMMTAEVGAHMDIILICAITVTILGVLMTQVVQGLSRRLLRWRPPLSYTSRHSK</sequence>
<accession>A0A345P8N7</accession>
<feature type="transmembrane region" description="Helical" evidence="7">
    <location>
        <begin position="78"/>
        <end position="97"/>
    </location>
</feature>
<evidence type="ECO:0000256" key="5">
    <source>
        <dbReference type="ARBA" id="ARBA00022989"/>
    </source>
</evidence>
<feature type="transmembrane region" description="Helical" evidence="7">
    <location>
        <begin position="225"/>
        <end position="250"/>
    </location>
</feature>
<evidence type="ECO:0000313" key="9">
    <source>
        <dbReference type="EMBL" id="AXI03646.1"/>
    </source>
</evidence>
<comment type="similarity">
    <text evidence="7">Belongs to the binding-protein-dependent transport system permease family.</text>
</comment>
<dbReference type="PROSITE" id="PS50928">
    <property type="entry name" value="ABC_TM1"/>
    <property type="match status" value="1"/>
</dbReference>
<dbReference type="Proteomes" id="UP000253940">
    <property type="component" value="Chromosome"/>
</dbReference>
<feature type="domain" description="ABC transmembrane type-1" evidence="8">
    <location>
        <begin position="69"/>
        <end position="250"/>
    </location>
</feature>
<dbReference type="PANTHER" id="PTHR30151:SF38">
    <property type="entry name" value="ALIPHATIC SULFONATES TRANSPORT PERMEASE PROTEIN SSUC-RELATED"/>
    <property type="match status" value="1"/>
</dbReference>
<evidence type="ECO:0000259" key="8">
    <source>
        <dbReference type="PROSITE" id="PS50928"/>
    </source>
</evidence>
<dbReference type="CDD" id="cd06261">
    <property type="entry name" value="TM_PBP2"/>
    <property type="match status" value="1"/>
</dbReference>
<dbReference type="PANTHER" id="PTHR30151">
    <property type="entry name" value="ALKANE SULFONATE ABC TRANSPORTER-RELATED, MEMBRANE SUBUNIT"/>
    <property type="match status" value="1"/>
</dbReference>
<feature type="transmembrane region" description="Helical" evidence="7">
    <location>
        <begin position="181"/>
        <end position="205"/>
    </location>
</feature>
<evidence type="ECO:0000256" key="3">
    <source>
        <dbReference type="ARBA" id="ARBA00022475"/>
    </source>
</evidence>
<protein>
    <submittedName>
        <fullName evidence="9">ABC transporter permease</fullName>
    </submittedName>
</protein>
<keyword evidence="6 7" id="KW-0472">Membrane</keyword>
<evidence type="ECO:0000313" key="10">
    <source>
        <dbReference type="Proteomes" id="UP000253940"/>
    </source>
</evidence>
<dbReference type="GO" id="GO:0055085">
    <property type="term" value="P:transmembrane transport"/>
    <property type="evidence" value="ECO:0007669"/>
    <property type="project" value="InterPro"/>
</dbReference>
<dbReference type="InterPro" id="IPR035906">
    <property type="entry name" value="MetI-like_sf"/>
</dbReference>
<keyword evidence="4 7" id="KW-0812">Transmembrane</keyword>
<evidence type="ECO:0000256" key="1">
    <source>
        <dbReference type="ARBA" id="ARBA00004651"/>
    </source>
</evidence>
<dbReference type="RefSeq" id="WP_114899754.1">
    <property type="nucleotide sequence ID" value="NZ_CP031222.1"/>
</dbReference>
<dbReference type="KEGG" id="mbah:HYN46_12890"/>
<dbReference type="SUPFAM" id="SSF161098">
    <property type="entry name" value="MetI-like"/>
    <property type="match status" value="1"/>
</dbReference>
<keyword evidence="2 7" id="KW-0813">Transport</keyword>
<evidence type="ECO:0000256" key="6">
    <source>
        <dbReference type="ARBA" id="ARBA00023136"/>
    </source>
</evidence>
<name>A0A345P8N7_9GAMM</name>
<keyword evidence="3" id="KW-1003">Cell membrane</keyword>
<reference evidence="9 10" key="1">
    <citation type="submission" date="2018-07" db="EMBL/GenBank/DDBJ databases">
        <title>Genome sequencing of Moraxellaceae gen. HYN0046.</title>
        <authorList>
            <person name="Kim M."/>
            <person name="Yi H."/>
        </authorList>
    </citation>
    <scope>NUCLEOTIDE SEQUENCE [LARGE SCALE GENOMIC DNA]</scope>
    <source>
        <strain evidence="9 10">HYN0046</strain>
    </source>
</reference>